<gene>
    <name evidence="1" type="ORF">PXEA_LOCUS2391</name>
</gene>
<dbReference type="EMBL" id="CAAALY010005125">
    <property type="protein sequence ID" value="VEL08951.1"/>
    <property type="molecule type" value="Genomic_DNA"/>
</dbReference>
<sequence length="296" mass="32780">MQVYAALALFLPTGQLIRHSRPVGMPNSTLTSELASALWPSPDDSFTSTSPNATSTFSEYEAHLVWISQLPMCGIHVSRISGHILVAMPAYHRIAVYTHDTLRQLASPAFSFAGQGFRPAYLTEEHAPSLPDCTMKLWASCPIDGRLLLIDPVTGQFNAVTPVSEHSSESAGIRDRCESHVISNGQMKAAVDADRVIRPTHVVQTTDGRILFLDPVGQRLYWVMRSHTRFVHFQRIRLSTAADDAWIANKLDRLVGLQALPCEMVMLAGRHRVYILKPARCLDGSPKSLTHRCSLL</sequence>
<protein>
    <submittedName>
        <fullName evidence="1">Uncharacterized protein</fullName>
    </submittedName>
</protein>
<accession>A0A448WDH3</accession>
<dbReference type="Proteomes" id="UP000784294">
    <property type="component" value="Unassembled WGS sequence"/>
</dbReference>
<evidence type="ECO:0000313" key="1">
    <source>
        <dbReference type="EMBL" id="VEL08951.1"/>
    </source>
</evidence>
<reference evidence="1" key="1">
    <citation type="submission" date="2018-11" db="EMBL/GenBank/DDBJ databases">
        <authorList>
            <consortium name="Pathogen Informatics"/>
        </authorList>
    </citation>
    <scope>NUCLEOTIDE SEQUENCE</scope>
</reference>
<dbReference type="OrthoDB" id="111250at2759"/>
<evidence type="ECO:0000313" key="2">
    <source>
        <dbReference type="Proteomes" id="UP000784294"/>
    </source>
</evidence>
<comment type="caution">
    <text evidence="1">The sequence shown here is derived from an EMBL/GenBank/DDBJ whole genome shotgun (WGS) entry which is preliminary data.</text>
</comment>
<name>A0A448WDH3_9PLAT</name>
<proteinExistence type="predicted"/>
<organism evidence="1 2">
    <name type="scientific">Protopolystoma xenopodis</name>
    <dbReference type="NCBI Taxonomy" id="117903"/>
    <lineage>
        <taxon>Eukaryota</taxon>
        <taxon>Metazoa</taxon>
        <taxon>Spiralia</taxon>
        <taxon>Lophotrochozoa</taxon>
        <taxon>Platyhelminthes</taxon>
        <taxon>Monogenea</taxon>
        <taxon>Polyopisthocotylea</taxon>
        <taxon>Polystomatidea</taxon>
        <taxon>Polystomatidae</taxon>
        <taxon>Protopolystoma</taxon>
    </lineage>
</organism>
<keyword evidence="2" id="KW-1185">Reference proteome</keyword>
<dbReference type="AlphaFoldDB" id="A0A448WDH3"/>